<evidence type="ECO:0000313" key="1">
    <source>
        <dbReference type="EMBL" id="TYO84557.1"/>
    </source>
</evidence>
<dbReference type="EMBL" id="VNHK01000021">
    <property type="protein sequence ID" value="TYO84557.1"/>
    <property type="molecule type" value="Genomic_DNA"/>
</dbReference>
<sequence length="99" mass="11039">MTLPMTVTVLHNQSLLDIAIQATGKAENAIFIAVANNISITDDLEPGSELIIPEVSEDLDVKSYYRAKNVQPATAIKTEEINYPEGINYWEIEKNFKIT</sequence>
<accession>A0ABY3NAN3</accession>
<evidence type="ECO:0000313" key="2">
    <source>
        <dbReference type="Proteomes" id="UP000324513"/>
    </source>
</evidence>
<evidence type="ECO:0008006" key="3">
    <source>
        <dbReference type="Google" id="ProtNLM"/>
    </source>
</evidence>
<reference evidence="1 2" key="1">
    <citation type="submission" date="2019-07" db="EMBL/GenBank/DDBJ databases">
        <title>Genomic Encyclopedia of Archaeal and Bacterial Type Strains, Phase II (KMG-II): from individual species to whole genera.</title>
        <authorList>
            <person name="Goeker M."/>
        </authorList>
    </citation>
    <scope>NUCLEOTIDE SEQUENCE [LARGE SCALE GENOMIC DNA]</scope>
    <source>
        <strain evidence="1 2">DSM 14571</strain>
    </source>
</reference>
<gene>
    <name evidence="1" type="ORF">LX74_03981</name>
</gene>
<protein>
    <recommendedName>
        <fullName evidence="3">LysM domain-containing protein</fullName>
    </recommendedName>
</protein>
<proteinExistence type="predicted"/>
<name>A0ABY3NAN3_ELIMR</name>
<organism evidence="1 2">
    <name type="scientific">Elizabethkingia miricola</name>
    <name type="common">Chryseobacterium miricola</name>
    <dbReference type="NCBI Taxonomy" id="172045"/>
    <lineage>
        <taxon>Bacteria</taxon>
        <taxon>Pseudomonadati</taxon>
        <taxon>Bacteroidota</taxon>
        <taxon>Flavobacteriia</taxon>
        <taxon>Flavobacteriales</taxon>
        <taxon>Weeksellaceae</taxon>
        <taxon>Elizabethkingia</taxon>
    </lineage>
</organism>
<dbReference type="Proteomes" id="UP000324513">
    <property type="component" value="Unassembled WGS sequence"/>
</dbReference>
<comment type="caution">
    <text evidence="1">The sequence shown here is derived from an EMBL/GenBank/DDBJ whole genome shotgun (WGS) entry which is preliminary data.</text>
</comment>
<keyword evidence="2" id="KW-1185">Reference proteome</keyword>